<feature type="compositionally biased region" description="Polar residues" evidence="5">
    <location>
        <begin position="2301"/>
        <end position="2311"/>
    </location>
</feature>
<dbReference type="GO" id="GO:0031122">
    <property type="term" value="P:cytoplasmic microtubule organization"/>
    <property type="evidence" value="ECO:0007669"/>
    <property type="project" value="TreeGrafter"/>
</dbReference>
<feature type="coiled-coil region" evidence="4">
    <location>
        <begin position="1642"/>
        <end position="1717"/>
    </location>
</feature>
<feature type="coiled-coil region" evidence="4">
    <location>
        <begin position="1841"/>
        <end position="1868"/>
    </location>
</feature>
<dbReference type="SUPFAM" id="SSF116907">
    <property type="entry name" value="Hook domain"/>
    <property type="match status" value="2"/>
</dbReference>
<dbReference type="InterPro" id="IPR043936">
    <property type="entry name" value="HOOK_N"/>
</dbReference>
<dbReference type="Pfam" id="PF19047">
    <property type="entry name" value="HOOK_N"/>
    <property type="match status" value="1"/>
</dbReference>
<feature type="coiled-coil region" evidence="4">
    <location>
        <begin position="1042"/>
        <end position="1069"/>
    </location>
</feature>
<dbReference type="GO" id="GO:0005737">
    <property type="term" value="C:cytoplasm"/>
    <property type="evidence" value="ECO:0007669"/>
    <property type="project" value="UniProtKB-SubCell"/>
</dbReference>
<gene>
    <name evidence="7" type="ORF">PLEPLA_LOCUS30493</name>
</gene>
<feature type="region of interest" description="Disordered" evidence="5">
    <location>
        <begin position="100"/>
        <end position="685"/>
    </location>
</feature>
<dbReference type="PANTHER" id="PTHR18947">
    <property type="entry name" value="HOOK PROTEINS"/>
    <property type="match status" value="1"/>
</dbReference>
<feature type="compositionally biased region" description="Basic and acidic residues" evidence="5">
    <location>
        <begin position="2422"/>
        <end position="2432"/>
    </location>
</feature>
<feature type="compositionally biased region" description="Basic and acidic residues" evidence="5">
    <location>
        <begin position="131"/>
        <end position="153"/>
    </location>
</feature>
<feature type="region of interest" description="Disordered" evidence="5">
    <location>
        <begin position="2022"/>
        <end position="2043"/>
    </location>
</feature>
<accession>A0A9N7YYV8</accession>
<feature type="region of interest" description="Disordered" evidence="5">
    <location>
        <begin position="1099"/>
        <end position="1121"/>
    </location>
</feature>
<feature type="coiled-coil region" evidence="4">
    <location>
        <begin position="1746"/>
        <end position="1808"/>
    </location>
</feature>
<evidence type="ECO:0000313" key="7">
    <source>
        <dbReference type="EMBL" id="CAB1442774.1"/>
    </source>
</evidence>
<feature type="compositionally biased region" description="Basic and acidic residues" evidence="5">
    <location>
        <begin position="1621"/>
        <end position="1631"/>
    </location>
</feature>
<feature type="region of interest" description="Disordered" evidence="5">
    <location>
        <begin position="2295"/>
        <end position="2334"/>
    </location>
</feature>
<feature type="compositionally biased region" description="Low complexity" evidence="5">
    <location>
        <begin position="1496"/>
        <end position="1509"/>
    </location>
</feature>
<evidence type="ECO:0000313" key="8">
    <source>
        <dbReference type="Proteomes" id="UP001153269"/>
    </source>
</evidence>
<keyword evidence="3 4" id="KW-0175">Coiled coil</keyword>
<feature type="region of interest" description="Disordered" evidence="5">
    <location>
        <begin position="1893"/>
        <end position="1966"/>
    </location>
</feature>
<evidence type="ECO:0000256" key="1">
    <source>
        <dbReference type="ARBA" id="ARBA00004496"/>
    </source>
</evidence>
<evidence type="ECO:0000256" key="3">
    <source>
        <dbReference type="ARBA" id="ARBA00023054"/>
    </source>
</evidence>
<feature type="domain" description="HOOK N-terminal" evidence="6">
    <location>
        <begin position="713"/>
        <end position="759"/>
    </location>
</feature>
<dbReference type="GO" id="GO:0051959">
    <property type="term" value="F:dynein light intermediate chain binding"/>
    <property type="evidence" value="ECO:0007669"/>
    <property type="project" value="TreeGrafter"/>
</dbReference>
<dbReference type="GO" id="GO:0008017">
    <property type="term" value="F:microtubule binding"/>
    <property type="evidence" value="ECO:0007669"/>
    <property type="project" value="TreeGrafter"/>
</dbReference>
<dbReference type="Proteomes" id="UP001153269">
    <property type="component" value="Unassembled WGS sequence"/>
</dbReference>
<dbReference type="PANTHER" id="PTHR18947:SF30">
    <property type="entry name" value="GIRDIN"/>
    <property type="match status" value="1"/>
</dbReference>
<feature type="region of interest" description="Disordered" evidence="5">
    <location>
        <begin position="2080"/>
        <end position="2136"/>
    </location>
</feature>
<evidence type="ECO:0000256" key="5">
    <source>
        <dbReference type="SAM" id="MobiDB-lite"/>
    </source>
</evidence>
<feature type="compositionally biased region" description="Low complexity" evidence="5">
    <location>
        <begin position="1915"/>
        <end position="1924"/>
    </location>
</feature>
<feature type="region of interest" description="Disordered" evidence="5">
    <location>
        <begin position="2243"/>
        <end position="2281"/>
    </location>
</feature>
<feature type="compositionally biased region" description="Basic and acidic residues" evidence="5">
    <location>
        <begin position="357"/>
        <end position="685"/>
    </location>
</feature>
<feature type="compositionally biased region" description="Low complexity" evidence="5">
    <location>
        <begin position="2194"/>
        <end position="2204"/>
    </location>
</feature>
<dbReference type="Gene3D" id="1.10.418.10">
    <property type="entry name" value="Calponin-like domain"/>
    <property type="match status" value="2"/>
</dbReference>
<comment type="caution">
    <text evidence="7">The sequence shown here is derived from an EMBL/GenBank/DDBJ whole genome shotgun (WGS) entry which is preliminary data.</text>
</comment>
<feature type="region of interest" description="Disordered" evidence="5">
    <location>
        <begin position="809"/>
        <end position="835"/>
    </location>
</feature>
<feature type="compositionally biased region" description="Basic and acidic residues" evidence="5">
    <location>
        <begin position="239"/>
        <end position="301"/>
    </location>
</feature>
<feature type="compositionally biased region" description="Polar residues" evidence="5">
    <location>
        <begin position="2262"/>
        <end position="2281"/>
    </location>
</feature>
<sequence>METGVFLPCLDQFMLSPLVTWVKTFVPNDGGMYLDFSELLDGVFLNDIMTQINPSATAQGANNLSRDPSLRIHNLNFLVQQIKTYYLPCKHLCNLHSSEGRAQRRDKHRQRDGTERHTDRGTGQRDTQTGRQDRETHRQRDRTERHTDRETGQRDTQTGRQDRETHRQGDKTERDTQTGRQDRERHTDRETGQRETHRQGDRTERHTEKRRDRETHRQRDRTERHTDRETGQRDTQTGRQDRERHTDRETGQRETHRQGDRTERHTDRETGQRETQTKRRDRETHRQGDRTERHTDRETGQRDTQTGRQDRETHRQRDRTERDTQTGRQDRETHRQGDRTERHTDRETGQRDTQTGRQDRETHRQGDRTERHTDKETGQRDTQTEGQDRETHRQETGQRDTQTEGQDRETHRQGDRTERHTDRETGQRDTQTEGQDRETHRQGDRTERHTDKETGQRDTQTERQDRETHRQRDGTERHTDRETGQRDTQTKRRDRETHRQRDRTERHTDRETGQRDTQTEGQDRETHRQGDRTERHTDRETGQRDTQTKRRDRETHRQRDRTERHTDRETGQRDTQTEGQDRETHRQGDRTERHTDRETGQRDTQTEGQDRETHRQGDRTERHTDKETGQRDTQTERQDRETHRQRDGTERHTDRETGQRDTKTKRRDRETHRQRDRAERHTDRYRQADNLRQLIMIPLPNVLLLGRTPYCEQSLEEMKRLLLLLLGCAVQCERKDEYIERIQTLDFVTRAAIAAHIQEWLESSDINPDEMEAAARNMATHLRHLLDQRDAQLETIAELMQEKEGMVSLLGSPSSPQSGSYSPSIQQQQQAGSQQHLAVELADSKAKIRRLRQELEEKSEQMLDCRHELENMESELKRIQQENTLLLVEARAARAYRDELDALRERAIKADKLESEVGRYREQLHKMEFYKAKVEELKEDNRMLQETKEVLEDQLAGWRARSDKIHQLEKHSLMLKAQVHDMEQEREADRRRIEELQEENLTMCLAQRRSMEESQHLGWELEQLSMTTDNSQGQQTLSVEVSERTRSQMLKLEKENQSLLRTIEELRAASTSNSLRPKQRQCRDCDRVDRVVCDTNNWIPSTDEPSGPQTSCSNTENHTNIFPLSTAPQQILNGDSNSHRRADTAELEGVQSEILLTDDPERHTQEKGQLEERGRGDFKDLMSDLEVLENIHNRLHCFVGSRDHSPGSKSSSPCHDSIFTGLPARPSYASKQTQRLEAKCKVLDSVNQQLQASLDNTDRKVQRLEAEVQELEAENQTLQATLEELRISARRLEQLETEKQSLEQETTALEKDKRQLEKENRRLRQQAEIQEANLDSSNVCMASLEREMRFLVKEVEGLRETAERVKGLERDNRELTKQAAIDHRTLATLREELVSEKLKTQQRDNELERLSHELEMKVLKQEESLHQAESPDTSRFKMLESELESSLKKSLQIKEDKMATLEARLQESSHLNQKLRHELRTARLSCEALQQRQQEEWTPSSSTPPTETSNAMSEWLRENQEATKELLKLKDRLIEVERNNATLEAERQAMQAQLKQLESQCVSQQAQILALQRQAASLQENNTALQTHNANLQVEKSTLSSQSASLMAQNAQLQQQQSGTESERDSAVREREELRGVHEQLLRDHERLAALHERQAMEYEALMGKHGCLKNAHRTLELEHRTLQDRYNSLLQQRTKLEDLEKALREEQMRIALEKEQHKTTAAECCRLRDEKDWLNQTYRQLLSDNELLTTDHKQLKSQLNEAKLEHTWLEADFSKLKKEFQQLDITYTKLNNQCELLSQLKGNLEEENRHLLGQIETVMLQNRTLLEQTMESKDLFHVEERQYIDKLNDLRRQKEKLEEKIMDQYKFYEPSPPRRRGNWITLKLKKLMKSNSREHGLEQPPMATHSAEPHLSCHDSSSFLSSDGSGGSACTSAGDVISPKRNNSTVKMFPRMRSRLKDRDKVKSTFRRSMCKKDYALSSLASPAASWVDGSQQLEGSEADVERDRKDTLTSSLTTSMLSIHHHHHPTTPPSSGPPSTTTDTVQDVPELWETDKDSNDSAVPLGFEDNDELQNHALNGAQSRALSESSGEFSLSLENEPWSNGSSPIQHPPSRRSSPSYQPPSDTSTPQHKDKASTMPVTINQSSDLQAAPRQRDVGLSQDFWLTRGTKCIRKGSRGKVIRRSSDSAGAVKTNSGLSGTISKSSSSKVDTTRVIACSPITVLYVQGKASSMSGCLNCFSTPLGKEGRLKGPGSPKSLPRASSVISTAEGSSRRSSVNSECRVTIKTNRLQAQALEERNNQEETSSSNQQPHPDSKNSEPVPPVKPPRDPAVVVDCPKSPVQESLLGSSFTFNSVFSNTIFSDSVVTTTTGLDAPENQTFPSLSPSLVRNCPDESQETSHSKPRTELGVDNEQSHNAGQAAGMEEKDKPLTVA</sequence>
<feature type="compositionally biased region" description="Polar residues" evidence="5">
    <location>
        <begin position="2371"/>
        <end position="2386"/>
    </location>
</feature>
<evidence type="ECO:0000259" key="6">
    <source>
        <dbReference type="Pfam" id="PF19047"/>
    </source>
</evidence>
<dbReference type="GO" id="GO:0030705">
    <property type="term" value="P:cytoskeleton-dependent intracellular transport"/>
    <property type="evidence" value="ECO:0007669"/>
    <property type="project" value="InterPro"/>
</dbReference>
<evidence type="ECO:0000256" key="4">
    <source>
        <dbReference type="SAM" id="Coils"/>
    </source>
</evidence>
<feature type="coiled-coil region" evidence="4">
    <location>
        <begin position="1247"/>
        <end position="1378"/>
    </location>
</feature>
<dbReference type="EMBL" id="CADEAL010002913">
    <property type="protein sequence ID" value="CAB1442774.1"/>
    <property type="molecule type" value="Genomic_DNA"/>
</dbReference>
<feature type="compositionally biased region" description="Basic and acidic residues" evidence="5">
    <location>
        <begin position="308"/>
        <end position="350"/>
    </location>
</feature>
<feature type="compositionally biased region" description="Basic and acidic residues" evidence="5">
    <location>
        <begin position="1159"/>
        <end position="1175"/>
    </location>
</feature>
<feature type="compositionally biased region" description="Low complexity" evidence="5">
    <location>
        <begin position="1597"/>
        <end position="1618"/>
    </location>
</feature>
<proteinExistence type="predicted"/>
<keyword evidence="8" id="KW-1185">Reference proteome</keyword>
<keyword evidence="2" id="KW-0963">Cytoplasm</keyword>
<feature type="region of interest" description="Disordered" evidence="5">
    <location>
        <begin position="1490"/>
        <end position="1512"/>
    </location>
</feature>
<dbReference type="InterPro" id="IPR036872">
    <property type="entry name" value="CH_dom_sf"/>
</dbReference>
<feature type="compositionally biased region" description="Basic and acidic residues" evidence="5">
    <location>
        <begin position="100"/>
        <end position="123"/>
    </location>
</feature>
<feature type="region of interest" description="Disordered" evidence="5">
    <location>
        <begin position="2371"/>
        <end position="2432"/>
    </location>
</feature>
<dbReference type="GO" id="GO:0005813">
    <property type="term" value="C:centrosome"/>
    <property type="evidence" value="ECO:0007669"/>
    <property type="project" value="TreeGrafter"/>
</dbReference>
<protein>
    <recommendedName>
        <fullName evidence="6">HOOK N-terminal domain-containing protein</fullName>
    </recommendedName>
</protein>
<feature type="compositionally biased region" description="Basic and acidic residues" evidence="5">
    <location>
        <begin position="2396"/>
        <end position="2406"/>
    </location>
</feature>
<organism evidence="7 8">
    <name type="scientific">Pleuronectes platessa</name>
    <name type="common">European plaice</name>
    <dbReference type="NCBI Taxonomy" id="8262"/>
    <lineage>
        <taxon>Eukaryota</taxon>
        <taxon>Metazoa</taxon>
        <taxon>Chordata</taxon>
        <taxon>Craniata</taxon>
        <taxon>Vertebrata</taxon>
        <taxon>Euteleostomi</taxon>
        <taxon>Actinopterygii</taxon>
        <taxon>Neopterygii</taxon>
        <taxon>Teleostei</taxon>
        <taxon>Neoteleostei</taxon>
        <taxon>Acanthomorphata</taxon>
        <taxon>Carangaria</taxon>
        <taxon>Pleuronectiformes</taxon>
        <taxon>Pleuronectoidei</taxon>
        <taxon>Pleuronectidae</taxon>
        <taxon>Pleuronectes</taxon>
    </lineage>
</organism>
<feature type="region of interest" description="Disordered" evidence="5">
    <location>
        <begin position="1151"/>
        <end position="1175"/>
    </location>
</feature>
<feature type="region of interest" description="Disordered" evidence="5">
    <location>
        <begin position="1983"/>
        <end position="2010"/>
    </location>
</feature>
<reference evidence="7" key="1">
    <citation type="submission" date="2020-03" db="EMBL/GenBank/DDBJ databases">
        <authorList>
            <person name="Weist P."/>
        </authorList>
    </citation>
    <scope>NUCLEOTIDE SEQUENCE</scope>
</reference>
<feature type="compositionally biased region" description="Low complexity" evidence="5">
    <location>
        <begin position="811"/>
        <end position="835"/>
    </location>
</feature>
<feature type="compositionally biased region" description="Low complexity" evidence="5">
    <location>
        <begin position="2113"/>
        <end position="2123"/>
    </location>
</feature>
<comment type="subcellular location">
    <subcellularLocation>
        <location evidence="1">Cytoplasm</location>
    </subcellularLocation>
</comment>
<name>A0A9N7YYV8_PLEPL</name>
<feature type="region of interest" description="Disordered" evidence="5">
    <location>
        <begin position="1596"/>
        <end position="1631"/>
    </location>
</feature>
<evidence type="ECO:0000256" key="2">
    <source>
        <dbReference type="ARBA" id="ARBA00022490"/>
    </source>
</evidence>
<feature type="compositionally biased region" description="Basic and acidic residues" evidence="5">
    <location>
        <begin position="160"/>
        <end position="232"/>
    </location>
</feature>
<feature type="region of interest" description="Disordered" evidence="5">
    <location>
        <begin position="2182"/>
        <end position="2204"/>
    </location>
</feature>
<feature type="compositionally biased region" description="Low complexity" evidence="5">
    <location>
        <begin position="2084"/>
        <end position="2096"/>
    </location>
</feature>